<gene>
    <name evidence="2" type="ORF">FIBSPDRAFT_904298</name>
</gene>
<feature type="region of interest" description="Disordered" evidence="1">
    <location>
        <begin position="135"/>
        <end position="155"/>
    </location>
</feature>
<dbReference type="Proteomes" id="UP000076532">
    <property type="component" value="Unassembled WGS sequence"/>
</dbReference>
<evidence type="ECO:0000313" key="2">
    <source>
        <dbReference type="EMBL" id="KZP04421.1"/>
    </source>
</evidence>
<keyword evidence="3" id="KW-1185">Reference proteome</keyword>
<sequence>MAANVIFAHLGEIGVERRRVAEKMGAGGGNDEEGLNSDSSDMQKPATVWHHGMSGKRSTVWLMSRSRSSTRLFPVDGCLGLFYIEIEHIQQCQAFDLQFYIRRYGAGLRDRVSSIKHVWATSGALQVQLKVWGEAHGNDRSPPENLKFDRPEQRP</sequence>
<dbReference type="AlphaFoldDB" id="A0A167UXQ6"/>
<name>A0A167UXQ6_9AGAM</name>
<evidence type="ECO:0000256" key="1">
    <source>
        <dbReference type="SAM" id="MobiDB-lite"/>
    </source>
</evidence>
<accession>A0A167UXQ6</accession>
<evidence type="ECO:0000313" key="3">
    <source>
        <dbReference type="Proteomes" id="UP000076532"/>
    </source>
</evidence>
<dbReference type="EMBL" id="KV417924">
    <property type="protein sequence ID" value="KZP04421.1"/>
    <property type="molecule type" value="Genomic_DNA"/>
</dbReference>
<protein>
    <submittedName>
        <fullName evidence="2">Uncharacterized protein</fullName>
    </submittedName>
</protein>
<reference evidence="2 3" key="1">
    <citation type="journal article" date="2016" name="Mol. Biol. Evol.">
        <title>Comparative Genomics of Early-Diverging Mushroom-Forming Fungi Provides Insights into the Origins of Lignocellulose Decay Capabilities.</title>
        <authorList>
            <person name="Nagy L.G."/>
            <person name="Riley R."/>
            <person name="Tritt A."/>
            <person name="Adam C."/>
            <person name="Daum C."/>
            <person name="Floudas D."/>
            <person name="Sun H."/>
            <person name="Yadav J.S."/>
            <person name="Pangilinan J."/>
            <person name="Larsson K.H."/>
            <person name="Matsuura K."/>
            <person name="Barry K."/>
            <person name="Labutti K."/>
            <person name="Kuo R."/>
            <person name="Ohm R.A."/>
            <person name="Bhattacharya S.S."/>
            <person name="Shirouzu T."/>
            <person name="Yoshinaga Y."/>
            <person name="Martin F.M."/>
            <person name="Grigoriev I.V."/>
            <person name="Hibbett D.S."/>
        </authorList>
    </citation>
    <scope>NUCLEOTIDE SEQUENCE [LARGE SCALE GENOMIC DNA]</scope>
    <source>
        <strain evidence="2 3">CBS 109695</strain>
    </source>
</reference>
<proteinExistence type="predicted"/>
<feature type="compositionally biased region" description="Basic and acidic residues" evidence="1">
    <location>
        <begin position="136"/>
        <end position="155"/>
    </location>
</feature>
<organism evidence="2 3">
    <name type="scientific">Athelia psychrophila</name>
    <dbReference type="NCBI Taxonomy" id="1759441"/>
    <lineage>
        <taxon>Eukaryota</taxon>
        <taxon>Fungi</taxon>
        <taxon>Dikarya</taxon>
        <taxon>Basidiomycota</taxon>
        <taxon>Agaricomycotina</taxon>
        <taxon>Agaricomycetes</taxon>
        <taxon>Agaricomycetidae</taxon>
        <taxon>Atheliales</taxon>
        <taxon>Atheliaceae</taxon>
        <taxon>Athelia</taxon>
    </lineage>
</organism>